<dbReference type="Proteomes" id="UP000483820">
    <property type="component" value="Chromosome II"/>
</dbReference>
<evidence type="ECO:0000256" key="1">
    <source>
        <dbReference type="ARBA" id="ARBA00004123"/>
    </source>
</evidence>
<dbReference type="RefSeq" id="XP_053590238.1">
    <property type="nucleotide sequence ID" value="XM_053726044.1"/>
</dbReference>
<name>A0A6A5HL49_CAERE</name>
<protein>
    <recommendedName>
        <fullName evidence="5">JmjC domain-containing protein</fullName>
    </recommendedName>
</protein>
<dbReference type="PROSITE" id="PS51184">
    <property type="entry name" value="JMJC"/>
    <property type="match status" value="1"/>
</dbReference>
<dbReference type="InterPro" id="IPR051630">
    <property type="entry name" value="Corepressor-Demethylase"/>
</dbReference>
<dbReference type="EMBL" id="WUAV01000002">
    <property type="protein sequence ID" value="KAF1767257.1"/>
    <property type="molecule type" value="Genomic_DNA"/>
</dbReference>
<dbReference type="Gene3D" id="1.20.58.1370">
    <property type="match status" value="1"/>
</dbReference>
<proteinExistence type="inferred from homology"/>
<accession>A0A6A5HL49</accession>
<feature type="compositionally biased region" description="Basic and acidic residues" evidence="4">
    <location>
        <begin position="79"/>
        <end position="99"/>
    </location>
</feature>
<dbReference type="Gene3D" id="2.60.120.650">
    <property type="entry name" value="Cupin"/>
    <property type="match status" value="1"/>
</dbReference>
<dbReference type="GO" id="GO:0071558">
    <property type="term" value="F:histone H3K27me2/H3K27me3 demethylase activity"/>
    <property type="evidence" value="ECO:0007669"/>
    <property type="project" value="TreeGrafter"/>
</dbReference>
<evidence type="ECO:0000313" key="7">
    <source>
        <dbReference type="Proteomes" id="UP000483820"/>
    </source>
</evidence>
<dbReference type="InterPro" id="IPR046941">
    <property type="entry name" value="KDM6_GATAL_sf"/>
</dbReference>
<dbReference type="GO" id="GO:0031490">
    <property type="term" value="F:chromatin DNA binding"/>
    <property type="evidence" value="ECO:0007669"/>
    <property type="project" value="TreeGrafter"/>
</dbReference>
<reference evidence="6 7" key="1">
    <citation type="submission" date="2019-12" db="EMBL/GenBank/DDBJ databases">
        <title>Chromosome-level assembly of the Caenorhabditis remanei genome.</title>
        <authorList>
            <person name="Teterina A.A."/>
            <person name="Willis J.H."/>
            <person name="Phillips P.C."/>
        </authorList>
    </citation>
    <scope>NUCLEOTIDE SEQUENCE [LARGE SCALE GENOMIC DNA]</scope>
    <source>
        <strain evidence="6 7">PX506</strain>
        <tissue evidence="6">Whole organism</tissue>
    </source>
</reference>
<dbReference type="KEGG" id="crq:GCK72_007216"/>
<dbReference type="GO" id="GO:0044666">
    <property type="term" value="C:MLL3/4 complex"/>
    <property type="evidence" value="ECO:0007669"/>
    <property type="project" value="TreeGrafter"/>
</dbReference>
<dbReference type="Gene3D" id="2.10.110.20">
    <property type="match status" value="1"/>
</dbReference>
<feature type="compositionally biased region" description="Acidic residues" evidence="4">
    <location>
        <begin position="877"/>
        <end position="888"/>
    </location>
</feature>
<dbReference type="GeneID" id="9802740"/>
<evidence type="ECO:0000313" key="6">
    <source>
        <dbReference type="EMBL" id="KAF1767257.1"/>
    </source>
</evidence>
<dbReference type="PANTHER" id="PTHR14017">
    <property type="entry name" value="LYSINE-SPECIFIC DEMETHYLASE"/>
    <property type="match status" value="1"/>
</dbReference>
<organism evidence="6 7">
    <name type="scientific">Caenorhabditis remanei</name>
    <name type="common">Caenorhabditis vulgaris</name>
    <dbReference type="NCBI Taxonomy" id="31234"/>
    <lineage>
        <taxon>Eukaryota</taxon>
        <taxon>Metazoa</taxon>
        <taxon>Ecdysozoa</taxon>
        <taxon>Nematoda</taxon>
        <taxon>Chromadorea</taxon>
        <taxon>Rhabditida</taxon>
        <taxon>Rhabditina</taxon>
        <taxon>Rhabditomorpha</taxon>
        <taxon>Rhabditoidea</taxon>
        <taxon>Rhabditidae</taxon>
        <taxon>Peloderinae</taxon>
        <taxon>Caenorhabditis</taxon>
    </lineage>
</organism>
<keyword evidence="2" id="KW-0539">Nucleus</keyword>
<dbReference type="GO" id="GO:0000978">
    <property type="term" value="F:RNA polymerase II cis-regulatory region sequence-specific DNA binding"/>
    <property type="evidence" value="ECO:0007669"/>
    <property type="project" value="TreeGrafter"/>
</dbReference>
<gene>
    <name evidence="6" type="ORF">GCK72_007216</name>
</gene>
<comment type="similarity">
    <text evidence="3">Belongs to the UTX family.</text>
</comment>
<dbReference type="GO" id="GO:0010468">
    <property type="term" value="P:regulation of gene expression"/>
    <property type="evidence" value="ECO:0007669"/>
    <property type="project" value="TreeGrafter"/>
</dbReference>
<dbReference type="SUPFAM" id="SSF51197">
    <property type="entry name" value="Clavaminate synthase-like"/>
    <property type="match status" value="1"/>
</dbReference>
<dbReference type="AlphaFoldDB" id="A0A6A5HL49"/>
<evidence type="ECO:0000256" key="2">
    <source>
        <dbReference type="ARBA" id="ARBA00023242"/>
    </source>
</evidence>
<evidence type="ECO:0000259" key="5">
    <source>
        <dbReference type="PROSITE" id="PS51184"/>
    </source>
</evidence>
<dbReference type="PANTHER" id="PTHR14017:SF14">
    <property type="entry name" value="JMJC DOMAIN-CONTAINING PROTEIN"/>
    <property type="match status" value="1"/>
</dbReference>
<dbReference type="Pfam" id="PF02373">
    <property type="entry name" value="JmjC"/>
    <property type="match status" value="1"/>
</dbReference>
<dbReference type="CTD" id="9802740"/>
<comment type="caution">
    <text evidence="6">The sequence shown here is derived from an EMBL/GenBank/DDBJ whole genome shotgun (WGS) entry which is preliminary data.</text>
</comment>
<feature type="region of interest" description="Disordered" evidence="4">
    <location>
        <begin position="72"/>
        <end position="100"/>
    </location>
</feature>
<comment type="subcellular location">
    <subcellularLocation>
        <location evidence="1">Nucleus</location>
    </subcellularLocation>
</comment>
<sequence>MGSLTTWTPVKNVGLNLTVSTSYDVCDAQETPPDPQQPPTVVTVQDMIPFPLPYSAPPALYMYSVFDFPAPELSTPPETTRKRTSDAVDSDSKRMKTEAEGTDSDCWLDVEIYPSEDSFTENMQMVEVPEEVNQPEDPIDLVDHLVSNQEPSTSSEVPARRRSKRLERIPTKIPASFTRKPRAPCVQPVRAQPRNRYGKINVHRDSRLWFAKSSIVCVSRRNGVAEAARRVFKYIEDEVKESNCNAYMVPLEETAPMTSDFRGLSERLDEMVLADPIELKDVSASTHDYPDKISFTGAPLLDPLTTSSHEVLEAAKRRRNTNENHVFQKFDKTKNKYFFDDCNQKVVPKELEFFERFRGEEPAPAPGYLPVPIYQVDSLEQMPRVLDVLSTTSMSVVRGLGDVIGLNPDDFLIETLAKVKHDYDLICLRQIPQKATTNYWCIPKKGKKGAMPRGWACYDAHHTKKLADFSGYYEKIQELVREAISQIETNPEDVDKITEELATKMKDSSMPLDGITGIAKDATMSAFGTNMDLTDAKTWPRQAENVTRFPDAFRPDGCGTLLNYAGEMIAGLNKPQMYLKLPGGRTIGHLENNCLASLNYNTGPGDCIWYGIPMEYAAQVQKIVAKRMKSQKMLIEGFWGCEAEIIAAGIPLQKFIQKPGDLVYVGIGTYHWVQSSGFTTNLSWNLATPTYIQLAVAAACHDYYLANKYPSLMPIEVIAWNMVMQRAEMDEKMKQLVKSILMRSLANCQFEIDYFSKKPKIFTPKDAKNGDVNMASVERCNHCRQVLFNNIPVVLIKEQIPPKKGKPAKYIENDGTGTTVVPLVFCFGCCAKMRFRHVTVYQRYSLDTLASLFDGFHVSRDVPSAPDVPSTSTAFDDPYDSEDDDDYDPNAPSTSTAHLHRRKRYH</sequence>
<dbReference type="InterPro" id="IPR003347">
    <property type="entry name" value="JmjC_dom"/>
</dbReference>
<feature type="region of interest" description="Disordered" evidence="4">
    <location>
        <begin position="863"/>
        <end position="906"/>
    </location>
</feature>
<feature type="domain" description="JmjC" evidence="5">
    <location>
        <begin position="538"/>
        <end position="703"/>
    </location>
</feature>
<evidence type="ECO:0000256" key="4">
    <source>
        <dbReference type="SAM" id="MobiDB-lite"/>
    </source>
</evidence>
<evidence type="ECO:0000256" key="3">
    <source>
        <dbReference type="ARBA" id="ARBA00034483"/>
    </source>
</evidence>
<dbReference type="SMART" id="SM00558">
    <property type="entry name" value="JmjC"/>
    <property type="match status" value="1"/>
</dbReference>